<feature type="region of interest" description="Disordered" evidence="1">
    <location>
        <begin position="28"/>
        <end position="52"/>
    </location>
</feature>
<feature type="domain" description="Choice-of-anchor I" evidence="2">
    <location>
        <begin position="69"/>
        <end position="572"/>
    </location>
</feature>
<dbReference type="InterPro" id="IPR052956">
    <property type="entry name" value="Mesenchyme-surface_protein"/>
</dbReference>
<evidence type="ECO:0000313" key="4">
    <source>
        <dbReference type="Proteomes" id="UP000319894"/>
    </source>
</evidence>
<evidence type="ECO:0000256" key="1">
    <source>
        <dbReference type="SAM" id="MobiDB-lite"/>
    </source>
</evidence>
<dbReference type="AlphaFoldDB" id="A0A554N872"/>
<name>A0A554N872_9EURY</name>
<dbReference type="InterPro" id="IPR011048">
    <property type="entry name" value="Haem_d1_sf"/>
</dbReference>
<dbReference type="InterPro" id="IPR055188">
    <property type="entry name" value="Choice_anch_I"/>
</dbReference>
<dbReference type="EMBL" id="QMDX01000007">
    <property type="protein sequence ID" value="TSD13594.1"/>
    <property type="molecule type" value="Genomic_DNA"/>
</dbReference>
<keyword evidence="4" id="KW-1185">Reference proteome</keyword>
<dbReference type="Pfam" id="PF22494">
    <property type="entry name" value="choice_anch_I"/>
    <property type="match status" value="1"/>
</dbReference>
<dbReference type="PANTHER" id="PTHR46928">
    <property type="entry name" value="MESENCHYME-SPECIFIC CELL SURFACE GLYCOPROTEIN"/>
    <property type="match status" value="1"/>
</dbReference>
<reference evidence="3 4" key="1">
    <citation type="submission" date="2018-06" db="EMBL/GenBank/DDBJ databases">
        <title>Natronomonas sp. F16-60 a new haloarchaeon isolated from a solar saltern of Isla Cristina, Huelva, Spain.</title>
        <authorList>
            <person name="Duran-Viseras A."/>
            <person name="Sanchez-Porro C."/>
            <person name="Ventosa A."/>
        </authorList>
    </citation>
    <scope>NUCLEOTIDE SEQUENCE [LARGE SCALE GENOMIC DNA]</scope>
    <source>
        <strain evidence="3 4">F16-60</strain>
    </source>
</reference>
<feature type="compositionally biased region" description="Low complexity" evidence="1">
    <location>
        <begin position="30"/>
        <end position="40"/>
    </location>
</feature>
<sequence>MTRKDFTPNRRGFVGLLAAAGILPASQLMGAQTSGQSSGNGSDGGQPEPAPEDVETIRLDRIGRYATGEALGGAEIVSYQAGDSRLFVVNSNAGQVEVLDLSDPTDPTQDSILEASELVASEGSVVDSVGGTNSVDVRGDIVAAAIEADPATNDGAVAFYDAGSLEFLNAVQVGPLPDKVTISPDGSHVAVANEGEPGAETDPAGSVTIIDIEDGVESVSASTATFTEFDGQEQELREEGIHIVSQAEEPATFSQSVEPEFVTFATDSQSVFVSLQENNAIATIDVDSASVTNVDGLGFKNFSLPGNELDTSDADGPSLQRWPLLGMYQPDAIDAYEVAGQTYILTANEGDAKDFEVSLLGDLDLDPAGFELSENPYVDTVEELKEPQNLGNMEVNEAAMAEFADPDEQGVYTDIYAIGTRSFSVWEPTADGLQRVFDSGNRFEQEFIEQHPDGHLNTVESGPETESIELGQVGDRTFAFVGQEKGSGIVSYDVTTPGNPRYLQLAVNRDYGVSEDDLAAAAEEDPDGDNPARAGDFAPEGVNFVPAGDSPIDNPLLCVGYEVSGTVGVFEVIPEMGA</sequence>
<dbReference type="PANTHER" id="PTHR46928:SF1">
    <property type="entry name" value="MESENCHYME-SPECIFIC CELL SURFACE GLYCOPROTEIN"/>
    <property type="match status" value="1"/>
</dbReference>
<dbReference type="InParanoid" id="A0A554N872"/>
<protein>
    <submittedName>
        <fullName evidence="3">Alkaline phosphatase</fullName>
    </submittedName>
</protein>
<dbReference type="Gene3D" id="2.130.10.10">
    <property type="entry name" value="YVTN repeat-like/Quinoprotein amine dehydrogenase"/>
    <property type="match status" value="1"/>
</dbReference>
<dbReference type="NCBIfam" id="NF038117">
    <property type="entry name" value="choice_anch_I"/>
    <property type="match status" value="1"/>
</dbReference>
<accession>A0A554N872</accession>
<evidence type="ECO:0000259" key="2">
    <source>
        <dbReference type="Pfam" id="PF22494"/>
    </source>
</evidence>
<dbReference type="Proteomes" id="UP000319894">
    <property type="component" value="Unassembled WGS sequence"/>
</dbReference>
<organism evidence="3 4">
    <name type="scientific">Haloglomus irregulare</name>
    <dbReference type="NCBI Taxonomy" id="2234134"/>
    <lineage>
        <taxon>Archaea</taxon>
        <taxon>Methanobacteriati</taxon>
        <taxon>Methanobacteriota</taxon>
        <taxon>Stenosarchaea group</taxon>
        <taxon>Halobacteria</taxon>
        <taxon>Halobacteriales</taxon>
        <taxon>Natronomonadaceae</taxon>
        <taxon>Haloglomus</taxon>
    </lineage>
</organism>
<dbReference type="SUPFAM" id="SSF51004">
    <property type="entry name" value="C-terminal (heme d1) domain of cytochrome cd1-nitrite reductase"/>
    <property type="match status" value="1"/>
</dbReference>
<comment type="caution">
    <text evidence="3">The sequence shown here is derived from an EMBL/GenBank/DDBJ whole genome shotgun (WGS) entry which is preliminary data.</text>
</comment>
<gene>
    <name evidence="3" type="ORF">DP107_12210</name>
</gene>
<dbReference type="InterPro" id="IPR015943">
    <property type="entry name" value="WD40/YVTN_repeat-like_dom_sf"/>
</dbReference>
<proteinExistence type="predicted"/>
<evidence type="ECO:0000313" key="3">
    <source>
        <dbReference type="EMBL" id="TSD13594.1"/>
    </source>
</evidence>